<dbReference type="EMBL" id="UINC01035804">
    <property type="protein sequence ID" value="SVB28799.1"/>
    <property type="molecule type" value="Genomic_DNA"/>
</dbReference>
<dbReference type="AlphaFoldDB" id="A0A382CSD1"/>
<evidence type="ECO:0000313" key="1">
    <source>
        <dbReference type="EMBL" id="SVB28799.1"/>
    </source>
</evidence>
<gene>
    <name evidence="1" type="ORF">METZ01_LOCUS181653</name>
</gene>
<name>A0A382CSD1_9ZZZZ</name>
<accession>A0A382CSD1</accession>
<reference evidence="1" key="1">
    <citation type="submission" date="2018-05" db="EMBL/GenBank/DDBJ databases">
        <authorList>
            <person name="Lanie J.A."/>
            <person name="Ng W.-L."/>
            <person name="Kazmierczak K.M."/>
            <person name="Andrzejewski T.M."/>
            <person name="Davidsen T.M."/>
            <person name="Wayne K.J."/>
            <person name="Tettelin H."/>
            <person name="Glass J.I."/>
            <person name="Rusch D."/>
            <person name="Podicherti R."/>
            <person name="Tsui H.-C.T."/>
            <person name="Winkler M.E."/>
        </authorList>
    </citation>
    <scope>NUCLEOTIDE SEQUENCE</scope>
</reference>
<evidence type="ECO:0008006" key="2">
    <source>
        <dbReference type="Google" id="ProtNLM"/>
    </source>
</evidence>
<proteinExistence type="predicted"/>
<organism evidence="1">
    <name type="scientific">marine metagenome</name>
    <dbReference type="NCBI Taxonomy" id="408172"/>
    <lineage>
        <taxon>unclassified sequences</taxon>
        <taxon>metagenomes</taxon>
        <taxon>ecological metagenomes</taxon>
    </lineage>
</organism>
<sequence length="120" mass="13187">MGGEFDFLMTRLRPPFPEGCPPRFRATVHGIIFSGRDRHLEVLEAGEVLYLIPDPPDQEGPDVWVHREGGDLLGHLPSEISAWLAPWLLGGGGASARALKIHGAEVPSWRRLLLEVSCSV</sequence>
<protein>
    <recommendedName>
        <fullName evidence="2">HIRAN domain-containing protein</fullName>
    </recommendedName>
</protein>